<dbReference type="AlphaFoldDB" id="A0A4C1VE63"/>
<feature type="region of interest" description="Disordered" evidence="1">
    <location>
        <begin position="23"/>
        <end position="43"/>
    </location>
</feature>
<keyword evidence="4" id="KW-1185">Reference proteome</keyword>
<dbReference type="Proteomes" id="UP000299102">
    <property type="component" value="Unassembled WGS sequence"/>
</dbReference>
<evidence type="ECO:0000256" key="2">
    <source>
        <dbReference type="SAM" id="Phobius"/>
    </source>
</evidence>
<protein>
    <submittedName>
        <fullName evidence="3">Uncharacterized protein</fullName>
    </submittedName>
</protein>
<organism evidence="3 4">
    <name type="scientific">Eumeta variegata</name>
    <name type="common">Bagworm moth</name>
    <name type="synonym">Eumeta japonica</name>
    <dbReference type="NCBI Taxonomy" id="151549"/>
    <lineage>
        <taxon>Eukaryota</taxon>
        <taxon>Metazoa</taxon>
        <taxon>Ecdysozoa</taxon>
        <taxon>Arthropoda</taxon>
        <taxon>Hexapoda</taxon>
        <taxon>Insecta</taxon>
        <taxon>Pterygota</taxon>
        <taxon>Neoptera</taxon>
        <taxon>Endopterygota</taxon>
        <taxon>Lepidoptera</taxon>
        <taxon>Glossata</taxon>
        <taxon>Ditrysia</taxon>
        <taxon>Tineoidea</taxon>
        <taxon>Psychidae</taxon>
        <taxon>Oiketicinae</taxon>
        <taxon>Eumeta</taxon>
    </lineage>
</organism>
<evidence type="ECO:0000256" key="1">
    <source>
        <dbReference type="SAM" id="MobiDB-lite"/>
    </source>
</evidence>
<evidence type="ECO:0000313" key="4">
    <source>
        <dbReference type="Proteomes" id="UP000299102"/>
    </source>
</evidence>
<name>A0A4C1VE63_EUMVA</name>
<keyword evidence="2" id="KW-0472">Membrane</keyword>
<keyword evidence="2" id="KW-1133">Transmembrane helix</keyword>
<proteinExistence type="predicted"/>
<accession>A0A4C1VE63</accession>
<sequence>MQSSHFFPARREFRRVIGHEPVGHRKITNPTNSDGRMSRRNGRANTWRGGLKPVIKEIVASQAERPIVPLYCSTLSLARSAQAEREIESCFFGLMMEPECKHRNSIMKQRILAVFGLVEIVLRCTLTMNDFQDLMMELEGVSFFSCRSATSAGADTAQNNAVNFDAVDDRSARAPPRRSAGMALAIIEDNRRRMFSLTALQRFLKGTPTSALLGGKRRVKVPGKNLNISFFFFSACFSAFPFAWKVFGISLLTDGKWIEMLRTR</sequence>
<evidence type="ECO:0000313" key="3">
    <source>
        <dbReference type="EMBL" id="GBP36899.1"/>
    </source>
</evidence>
<gene>
    <name evidence="3" type="ORF">EVAR_23201_1</name>
</gene>
<comment type="caution">
    <text evidence="3">The sequence shown here is derived from an EMBL/GenBank/DDBJ whole genome shotgun (WGS) entry which is preliminary data.</text>
</comment>
<dbReference type="EMBL" id="BGZK01000325">
    <property type="protein sequence ID" value="GBP36899.1"/>
    <property type="molecule type" value="Genomic_DNA"/>
</dbReference>
<keyword evidence="2" id="KW-0812">Transmembrane</keyword>
<feature type="transmembrane region" description="Helical" evidence="2">
    <location>
        <begin position="228"/>
        <end position="252"/>
    </location>
</feature>
<dbReference type="OrthoDB" id="408743at2759"/>
<reference evidence="3 4" key="1">
    <citation type="journal article" date="2019" name="Commun. Biol.">
        <title>The bagworm genome reveals a unique fibroin gene that provides high tensile strength.</title>
        <authorList>
            <person name="Kono N."/>
            <person name="Nakamura H."/>
            <person name="Ohtoshi R."/>
            <person name="Tomita M."/>
            <person name="Numata K."/>
            <person name="Arakawa K."/>
        </authorList>
    </citation>
    <scope>NUCLEOTIDE SEQUENCE [LARGE SCALE GENOMIC DNA]</scope>
</reference>